<dbReference type="AlphaFoldDB" id="A2D864"/>
<dbReference type="EMBL" id="DS113178">
    <property type="protein sequence ID" value="EAY23497.1"/>
    <property type="molecule type" value="Genomic_DNA"/>
</dbReference>
<sequence length="77" mass="8707">MWAPSKYVCARPAINLQAYAQISGAEYIQENNMLQFKSIDDATSFIGNFNPQHGNNVILYYARPPNINLNINTNLVM</sequence>
<protein>
    <submittedName>
        <fullName evidence="1">Uncharacterized protein</fullName>
    </submittedName>
</protein>
<organism evidence="1 2">
    <name type="scientific">Trichomonas vaginalis (strain ATCC PRA-98 / G3)</name>
    <dbReference type="NCBI Taxonomy" id="412133"/>
    <lineage>
        <taxon>Eukaryota</taxon>
        <taxon>Metamonada</taxon>
        <taxon>Parabasalia</taxon>
        <taxon>Trichomonadida</taxon>
        <taxon>Trichomonadidae</taxon>
        <taxon>Trichomonas</taxon>
    </lineage>
</organism>
<gene>
    <name evidence="1" type="ORF">TVAG_071610</name>
</gene>
<accession>A2D864</accession>
<dbReference type="RefSeq" id="XP_001584483.1">
    <property type="nucleotide sequence ID" value="XM_001584433.1"/>
</dbReference>
<proteinExistence type="predicted"/>
<dbReference type="InParanoid" id="A2D864"/>
<dbReference type="VEuPathDB" id="TrichDB:TVAG_071610"/>
<evidence type="ECO:0000313" key="1">
    <source>
        <dbReference type="EMBL" id="EAY23497.1"/>
    </source>
</evidence>
<dbReference type="KEGG" id="tva:5469061"/>
<evidence type="ECO:0000313" key="2">
    <source>
        <dbReference type="Proteomes" id="UP000001542"/>
    </source>
</evidence>
<reference evidence="1" key="2">
    <citation type="journal article" date="2007" name="Science">
        <title>Draft genome sequence of the sexually transmitted pathogen Trichomonas vaginalis.</title>
        <authorList>
            <person name="Carlton J.M."/>
            <person name="Hirt R.P."/>
            <person name="Silva J.C."/>
            <person name="Delcher A.L."/>
            <person name="Schatz M."/>
            <person name="Zhao Q."/>
            <person name="Wortman J.R."/>
            <person name="Bidwell S.L."/>
            <person name="Alsmark U.C.M."/>
            <person name="Besteiro S."/>
            <person name="Sicheritz-Ponten T."/>
            <person name="Noel C.J."/>
            <person name="Dacks J.B."/>
            <person name="Foster P.G."/>
            <person name="Simillion C."/>
            <person name="Van de Peer Y."/>
            <person name="Miranda-Saavedra D."/>
            <person name="Barton G.J."/>
            <person name="Westrop G.D."/>
            <person name="Mueller S."/>
            <person name="Dessi D."/>
            <person name="Fiori P.L."/>
            <person name="Ren Q."/>
            <person name="Paulsen I."/>
            <person name="Zhang H."/>
            <person name="Bastida-Corcuera F.D."/>
            <person name="Simoes-Barbosa A."/>
            <person name="Brown M.T."/>
            <person name="Hayes R.D."/>
            <person name="Mukherjee M."/>
            <person name="Okumura C.Y."/>
            <person name="Schneider R."/>
            <person name="Smith A.J."/>
            <person name="Vanacova S."/>
            <person name="Villalvazo M."/>
            <person name="Haas B.J."/>
            <person name="Pertea M."/>
            <person name="Feldblyum T.V."/>
            <person name="Utterback T.R."/>
            <person name="Shu C.L."/>
            <person name="Osoegawa K."/>
            <person name="de Jong P.J."/>
            <person name="Hrdy I."/>
            <person name="Horvathova L."/>
            <person name="Zubacova Z."/>
            <person name="Dolezal P."/>
            <person name="Malik S.B."/>
            <person name="Logsdon J.M. Jr."/>
            <person name="Henze K."/>
            <person name="Gupta A."/>
            <person name="Wang C.C."/>
            <person name="Dunne R.L."/>
            <person name="Upcroft J.A."/>
            <person name="Upcroft P."/>
            <person name="White O."/>
            <person name="Salzberg S.L."/>
            <person name="Tang P."/>
            <person name="Chiu C.-H."/>
            <person name="Lee Y.-S."/>
            <person name="Embley T.M."/>
            <person name="Coombs G.H."/>
            <person name="Mottram J.C."/>
            <person name="Tachezy J."/>
            <person name="Fraser-Liggett C.M."/>
            <person name="Johnson P.J."/>
        </authorList>
    </citation>
    <scope>NUCLEOTIDE SEQUENCE [LARGE SCALE GENOMIC DNA]</scope>
    <source>
        <strain evidence="1">G3</strain>
    </source>
</reference>
<reference evidence="1" key="1">
    <citation type="submission" date="2006-10" db="EMBL/GenBank/DDBJ databases">
        <authorList>
            <person name="Amadeo P."/>
            <person name="Zhao Q."/>
            <person name="Wortman J."/>
            <person name="Fraser-Liggett C."/>
            <person name="Carlton J."/>
        </authorList>
    </citation>
    <scope>NUCLEOTIDE SEQUENCE</scope>
    <source>
        <strain evidence="1">G3</strain>
    </source>
</reference>
<name>A2D864_TRIV3</name>
<dbReference type="Proteomes" id="UP000001542">
    <property type="component" value="Unassembled WGS sequence"/>
</dbReference>
<dbReference type="VEuPathDB" id="TrichDB:TVAGG3_1046710"/>
<keyword evidence="2" id="KW-1185">Reference proteome</keyword>